<dbReference type="OMA" id="FRKEVCH"/>
<dbReference type="InterPro" id="IPR046341">
    <property type="entry name" value="SET_dom_sf"/>
</dbReference>
<dbReference type="PROSITE" id="PS50280">
    <property type="entry name" value="SET"/>
    <property type="match status" value="1"/>
</dbReference>
<gene>
    <name evidence="2" type="ORF">MYCGRDRAFT_109375</name>
</gene>
<dbReference type="Gene3D" id="2.170.270.10">
    <property type="entry name" value="SET domain"/>
    <property type="match status" value="1"/>
</dbReference>
<dbReference type="KEGG" id="ztr:MYCGRDRAFT_109375"/>
<dbReference type="GO" id="GO:0005634">
    <property type="term" value="C:nucleus"/>
    <property type="evidence" value="ECO:0007669"/>
    <property type="project" value="TreeGrafter"/>
</dbReference>
<accession>F9XAT3</accession>
<dbReference type="Proteomes" id="UP000008062">
    <property type="component" value="Chromosome 5"/>
</dbReference>
<dbReference type="OrthoDB" id="1028014at2759"/>
<evidence type="ECO:0000313" key="2">
    <source>
        <dbReference type="EMBL" id="EGP87716.1"/>
    </source>
</evidence>
<dbReference type="GeneID" id="13393853"/>
<evidence type="ECO:0000313" key="3">
    <source>
        <dbReference type="Proteomes" id="UP000008062"/>
    </source>
</evidence>
<dbReference type="PANTHER" id="PTHR12197:SF294">
    <property type="entry name" value="POTENTIAL PROTEIN LYSINE METHYLTRANSFERASE SET6"/>
    <property type="match status" value="1"/>
</dbReference>
<dbReference type="STRING" id="336722.F9XAT3"/>
<feature type="domain" description="SET" evidence="1">
    <location>
        <begin position="41"/>
        <end position="348"/>
    </location>
</feature>
<dbReference type="InterPro" id="IPR001214">
    <property type="entry name" value="SET_dom"/>
</dbReference>
<organism evidence="2 3">
    <name type="scientific">Zymoseptoria tritici (strain CBS 115943 / IPO323)</name>
    <name type="common">Speckled leaf blotch fungus</name>
    <name type="synonym">Septoria tritici</name>
    <dbReference type="NCBI Taxonomy" id="336722"/>
    <lineage>
        <taxon>Eukaryota</taxon>
        <taxon>Fungi</taxon>
        <taxon>Dikarya</taxon>
        <taxon>Ascomycota</taxon>
        <taxon>Pezizomycotina</taxon>
        <taxon>Dothideomycetes</taxon>
        <taxon>Dothideomycetidae</taxon>
        <taxon>Mycosphaerellales</taxon>
        <taxon>Mycosphaerellaceae</taxon>
        <taxon>Zymoseptoria</taxon>
    </lineage>
</organism>
<dbReference type="InParanoid" id="F9XAT3"/>
<dbReference type="Pfam" id="PF00856">
    <property type="entry name" value="SET"/>
    <property type="match status" value="1"/>
</dbReference>
<name>F9XAT3_ZYMTI</name>
<dbReference type="HOGENOM" id="CLU_038964_1_0_1"/>
<keyword evidence="3" id="KW-1185">Reference proteome</keyword>
<dbReference type="VEuPathDB" id="FungiDB:ZTRI_5.127"/>
<dbReference type="RefSeq" id="XP_003852740.1">
    <property type="nucleotide sequence ID" value="XM_003852692.1"/>
</dbReference>
<protein>
    <recommendedName>
        <fullName evidence="1">SET domain-containing protein</fullName>
    </recommendedName>
</protein>
<dbReference type="PANTHER" id="PTHR12197">
    <property type="entry name" value="HISTONE-LYSINE N-METHYLTRANSFERASE SMYD"/>
    <property type="match status" value="1"/>
</dbReference>
<dbReference type="CDD" id="cd20071">
    <property type="entry name" value="SET_SMYD"/>
    <property type="match status" value="1"/>
</dbReference>
<dbReference type="eggNOG" id="KOG2084">
    <property type="taxonomic scope" value="Eukaryota"/>
</dbReference>
<sequence length="383" mass="42802">MQLKDEVQRRVVRTDHLAKQYIPAALSRFGNTHIYVSSSMDLTEIRDIPKAGRGVIATQPIPSGTVILQSGSPAYHVIFAKYRKETCAWCFLWDRGRALPVRDGETSKVFCSGQCQSRWCEEQGDVGIEAWKSVAAFVKSKAKGASDDENMAEGGRPSPDAINDAWRQAEESGEIIRRSRQNEAEGSQPTKADRKRVQAILRSCTVLVDADMLSYLLCGVLLHHSHSPLVDEIHRLAMDDQPYPTSYALDLACATYIQLLSILPPSLLPILTPKLCLTMVRADNHNAFGIRGGGEDSEEYMGWAVYPSASYFNHSCSPNLAKRRVGREWEFTTARDVDAGEECCITYLGGDEKGMDRAERQRRLKEVWGFDCGCERCRDETVT</sequence>
<dbReference type="SUPFAM" id="SSF82199">
    <property type="entry name" value="SET domain"/>
    <property type="match status" value="1"/>
</dbReference>
<reference evidence="2 3" key="1">
    <citation type="journal article" date="2011" name="PLoS Genet.">
        <title>Finished genome of the fungal wheat pathogen Mycosphaerella graminicola reveals dispensome structure, chromosome plasticity, and stealth pathogenesis.</title>
        <authorList>
            <person name="Goodwin S.B."/>
            <person name="Ben M'barek S."/>
            <person name="Dhillon B."/>
            <person name="Wittenberg A.H.J."/>
            <person name="Crane C.F."/>
            <person name="Hane J.K."/>
            <person name="Foster A.J."/>
            <person name="Van der Lee T.A.J."/>
            <person name="Grimwood J."/>
            <person name="Aerts A."/>
            <person name="Antoniw J."/>
            <person name="Bailey A."/>
            <person name="Bluhm B."/>
            <person name="Bowler J."/>
            <person name="Bristow J."/>
            <person name="van der Burgt A."/>
            <person name="Canto-Canche B."/>
            <person name="Churchill A.C.L."/>
            <person name="Conde-Ferraez L."/>
            <person name="Cools H.J."/>
            <person name="Coutinho P.M."/>
            <person name="Csukai M."/>
            <person name="Dehal P."/>
            <person name="De Wit P."/>
            <person name="Donzelli B."/>
            <person name="van de Geest H.C."/>
            <person name="van Ham R.C.H.J."/>
            <person name="Hammond-Kosack K.E."/>
            <person name="Henrissat B."/>
            <person name="Kilian A."/>
            <person name="Kobayashi A.K."/>
            <person name="Koopmann E."/>
            <person name="Kourmpetis Y."/>
            <person name="Kuzniar A."/>
            <person name="Lindquist E."/>
            <person name="Lombard V."/>
            <person name="Maliepaard C."/>
            <person name="Martins N."/>
            <person name="Mehrabi R."/>
            <person name="Nap J.P.H."/>
            <person name="Ponomarenko A."/>
            <person name="Rudd J.J."/>
            <person name="Salamov A."/>
            <person name="Schmutz J."/>
            <person name="Schouten H.J."/>
            <person name="Shapiro H."/>
            <person name="Stergiopoulos I."/>
            <person name="Torriani S.F.F."/>
            <person name="Tu H."/>
            <person name="de Vries R.P."/>
            <person name="Waalwijk C."/>
            <person name="Ware S.B."/>
            <person name="Wiebenga A."/>
            <person name="Zwiers L.-H."/>
            <person name="Oliver R.P."/>
            <person name="Grigoriev I.V."/>
            <person name="Kema G.H.J."/>
        </authorList>
    </citation>
    <scope>NUCLEOTIDE SEQUENCE [LARGE SCALE GENOMIC DNA]</scope>
    <source>
        <strain evidence="3">CBS 115943 / IPO323</strain>
    </source>
</reference>
<dbReference type="AlphaFoldDB" id="F9XAT3"/>
<evidence type="ECO:0000259" key="1">
    <source>
        <dbReference type="PROSITE" id="PS50280"/>
    </source>
</evidence>
<dbReference type="InterPro" id="IPR050869">
    <property type="entry name" value="H3K4_H4K5_MeTrfase"/>
</dbReference>
<dbReference type="FunCoup" id="F9XAT3">
    <property type="interactions" value="57"/>
</dbReference>
<proteinExistence type="predicted"/>
<dbReference type="EMBL" id="CM001200">
    <property type="protein sequence ID" value="EGP87716.1"/>
    <property type="molecule type" value="Genomic_DNA"/>
</dbReference>